<evidence type="ECO:0000313" key="1">
    <source>
        <dbReference type="Proteomes" id="UP000095287"/>
    </source>
</evidence>
<dbReference type="InterPro" id="IPR029044">
    <property type="entry name" value="Nucleotide-diphossugar_trans"/>
</dbReference>
<keyword evidence="1" id="KW-1185">Reference proteome</keyword>
<proteinExistence type="predicted"/>
<name>A0A1I8ANX3_9BILA</name>
<dbReference type="SUPFAM" id="SSF53448">
    <property type="entry name" value="Nucleotide-diphospho-sugar transferases"/>
    <property type="match status" value="1"/>
</dbReference>
<accession>A0A1I8ANX3</accession>
<dbReference type="PANTHER" id="PTHR47411:SF3">
    <property type="entry name" value="I-BETA-1,3-N-ACETYLGLUCOSAMINYLTRANSFERASE"/>
    <property type="match status" value="1"/>
</dbReference>
<organism evidence="1 2">
    <name type="scientific">Steinernema glaseri</name>
    <dbReference type="NCBI Taxonomy" id="37863"/>
    <lineage>
        <taxon>Eukaryota</taxon>
        <taxon>Metazoa</taxon>
        <taxon>Ecdysozoa</taxon>
        <taxon>Nematoda</taxon>
        <taxon>Chromadorea</taxon>
        <taxon>Rhabditida</taxon>
        <taxon>Tylenchina</taxon>
        <taxon>Panagrolaimomorpha</taxon>
        <taxon>Strongyloidoidea</taxon>
        <taxon>Steinernematidae</taxon>
        <taxon>Steinernema</taxon>
    </lineage>
</organism>
<protein>
    <submittedName>
        <fullName evidence="2">Beta-1,4-glucuronyltransferase 1</fullName>
    </submittedName>
</protein>
<dbReference type="Pfam" id="PF13896">
    <property type="entry name" value="Glyco_transf_49"/>
    <property type="match status" value="1"/>
</dbReference>
<reference evidence="2" key="1">
    <citation type="submission" date="2016-11" db="UniProtKB">
        <authorList>
            <consortium name="WormBaseParasite"/>
        </authorList>
    </citation>
    <scope>IDENTIFICATION</scope>
</reference>
<dbReference type="WBParaSite" id="L893_g7668.t1">
    <property type="protein sequence ID" value="L893_g7668.t1"/>
    <property type="gene ID" value="L893_g7668"/>
</dbReference>
<dbReference type="PANTHER" id="PTHR47411">
    <property type="entry name" value="B3GNT1, BETA-1,3-N-ACETYLGUCOSAMINYLTRANSFERASE 1, HOMOLOG"/>
    <property type="match status" value="1"/>
</dbReference>
<sequence length="277" mass="31655">LWSLRERHPQVAERLSVHFLLPPRGNACPLRPLPPGNCSEPPNNFEEAVRSAAAYPVNAARNVARRLAKTKLVLVADLDHLFSANFAPKMAALAKKELSENPKRALVYRIFEIEKDVQRFPETKADLSALYQSGQAAVFHKHYYAHRIPLLAEWFEAPETGPDETPSVQFVRPYNVSAWEPQFVSLATIPDHDESFPYPVRDNTVLRWEMCRTGFEFAIVHDVFMFHHGVKKAEESRIVTSARQRVQKRASAALTSFTARMRREHPDTEQDCPVFQL</sequence>
<evidence type="ECO:0000313" key="2">
    <source>
        <dbReference type="WBParaSite" id="L893_g7668.t1"/>
    </source>
</evidence>
<dbReference type="AlphaFoldDB" id="A0A1I8ANX3"/>
<dbReference type="Proteomes" id="UP000095287">
    <property type="component" value="Unplaced"/>
</dbReference>